<feature type="chain" id="PRO_5038599718" evidence="1">
    <location>
        <begin position="24"/>
        <end position="400"/>
    </location>
</feature>
<dbReference type="EMBL" id="CP035727">
    <property type="protein sequence ID" value="QIW22168.1"/>
    <property type="molecule type" value="Genomic_DNA"/>
</dbReference>
<dbReference type="Pfam" id="PF05431">
    <property type="entry name" value="Toxin_10"/>
    <property type="match status" value="1"/>
</dbReference>
<dbReference type="InterPro" id="IPR035992">
    <property type="entry name" value="Ricin_B-like_lectins"/>
</dbReference>
<dbReference type="RefSeq" id="WP_172555745.1">
    <property type="nucleotide sequence ID" value="NZ_CP035727.2"/>
</dbReference>
<dbReference type="SUPFAM" id="SSF50370">
    <property type="entry name" value="Ricin B-like lectins"/>
    <property type="match status" value="1"/>
</dbReference>
<evidence type="ECO:0000313" key="3">
    <source>
        <dbReference type="EMBL" id="QIW22168.1"/>
    </source>
</evidence>
<evidence type="ECO:0000256" key="1">
    <source>
        <dbReference type="SAM" id="SignalP"/>
    </source>
</evidence>
<gene>
    <name evidence="3" type="ORF">EVG22_29140</name>
</gene>
<protein>
    <submittedName>
        <fullName evidence="3">Toxin</fullName>
    </submittedName>
</protein>
<dbReference type="GO" id="GO:0090729">
    <property type="term" value="F:toxin activity"/>
    <property type="evidence" value="ECO:0007669"/>
    <property type="project" value="InterPro"/>
</dbReference>
<dbReference type="InterPro" id="IPR008872">
    <property type="entry name" value="Toxin_P42"/>
</dbReference>
<evidence type="ECO:0000259" key="2">
    <source>
        <dbReference type="Pfam" id="PF05431"/>
    </source>
</evidence>
<feature type="domain" description="Insecticidal crystal toxin" evidence="2">
    <location>
        <begin position="235"/>
        <end position="391"/>
    </location>
</feature>
<dbReference type="Proteomes" id="UP000501374">
    <property type="component" value="Chromosome"/>
</dbReference>
<dbReference type="CDD" id="cd00161">
    <property type="entry name" value="beta-trefoil_Ricin-like"/>
    <property type="match status" value="1"/>
</dbReference>
<reference evidence="4" key="1">
    <citation type="submission" date="2019-02" db="EMBL/GenBank/DDBJ databases">
        <title>Structural and Functional analysis of Lanthipeptide from Bacillus thuringiensis serovar andalousiensis B23193.</title>
        <authorList>
            <person name="Andreeva J.V."/>
            <person name="Grigoreva A."/>
        </authorList>
    </citation>
    <scope>NUCLEOTIDE SEQUENCE [LARGE SCALE GENOMIC DNA]</scope>
    <source>
        <strain evidence="4">B23193</strain>
    </source>
</reference>
<proteinExistence type="predicted"/>
<keyword evidence="1" id="KW-0732">Signal</keyword>
<organism evidence="3 4">
    <name type="scientific">Bacillus thuringiensis serovar andalousiensis</name>
    <dbReference type="NCBI Taxonomy" id="257985"/>
    <lineage>
        <taxon>Bacteria</taxon>
        <taxon>Bacillati</taxon>
        <taxon>Bacillota</taxon>
        <taxon>Bacilli</taxon>
        <taxon>Bacillales</taxon>
        <taxon>Bacillaceae</taxon>
        <taxon>Bacillus</taxon>
        <taxon>Bacillus cereus group</taxon>
    </lineage>
</organism>
<accession>A0A6H0TR02</accession>
<feature type="signal peptide" evidence="1">
    <location>
        <begin position="1"/>
        <end position="23"/>
    </location>
</feature>
<dbReference type="Gene3D" id="2.80.10.50">
    <property type="match status" value="1"/>
</dbReference>
<evidence type="ECO:0000313" key="4">
    <source>
        <dbReference type="Proteomes" id="UP000501374"/>
    </source>
</evidence>
<sequence>MKSISKKVMAGLAVGAMSLSIWAPSSEAAAPEKNRYYSIHLKANPNLAWGVLGNSIDNNRAIFLLPGNAGDNAQFVFFPLDGQNYAIVNKNSGKPATFGVISPDPFGTNNDGMVTNNRESLLQRSWTGASTEQWYLRDKGNNNYEIVNQGNGKVASYARGVIDYVDLDESNPSDSDRVFNIEKSPGGIEAPGMDMSYGTFSLPTLPDVGTRPEAPDYNETLKDPNEQLPQTSESVIVGASLLPSIMVSDGQSSDYTKIHNSPYYTLVKEEYWDKAASTVLAPGATQSIAFKTGMSSSDQQKMTETLSMKIGADFGLKFGDKTAALKAEISKTLQTETSTTNTELSEDTVTHNFKDETGKDTGYTLYQLATKYTLKRADGSVVSGSWTVKNNKITHVSKSK</sequence>
<dbReference type="AlphaFoldDB" id="A0A6H0TR02"/>
<name>A0A6H0TR02_BACTU</name>